<dbReference type="RefSeq" id="WP_134356599.1">
    <property type="nucleotide sequence ID" value="NZ_CP038033.1"/>
</dbReference>
<dbReference type="AlphaFoldDB" id="A0A4V1AVL8"/>
<comment type="subunit">
    <text evidence="10">Homodimer. Interacts with FtsZ.</text>
</comment>
<dbReference type="OrthoDB" id="5772359at2"/>
<evidence type="ECO:0000256" key="2">
    <source>
        <dbReference type="ARBA" id="ARBA00010074"/>
    </source>
</evidence>
<evidence type="ECO:0000256" key="11">
    <source>
        <dbReference type="ARBA" id="ARBA00033158"/>
    </source>
</evidence>
<comment type="function">
    <text evidence="9">Activator of cell division through the inhibition of FtsZ GTPase activity, therefore promoting FtsZ assembly into bundles of protofilaments necessary for the formation of the division Z ring. It is recruited early at mid-cell but it is not essential for cell division.</text>
</comment>
<dbReference type="GO" id="GO:0005829">
    <property type="term" value="C:cytosol"/>
    <property type="evidence" value="ECO:0007669"/>
    <property type="project" value="TreeGrafter"/>
</dbReference>
<evidence type="ECO:0000256" key="6">
    <source>
        <dbReference type="ARBA" id="ARBA00023054"/>
    </source>
</evidence>
<dbReference type="GO" id="GO:0032153">
    <property type="term" value="C:cell division site"/>
    <property type="evidence" value="ECO:0007669"/>
    <property type="project" value="TreeGrafter"/>
</dbReference>
<evidence type="ECO:0000256" key="7">
    <source>
        <dbReference type="ARBA" id="ARBA00023210"/>
    </source>
</evidence>
<evidence type="ECO:0000256" key="5">
    <source>
        <dbReference type="ARBA" id="ARBA00022618"/>
    </source>
</evidence>
<evidence type="ECO:0000256" key="8">
    <source>
        <dbReference type="ARBA" id="ARBA00023306"/>
    </source>
</evidence>
<dbReference type="PANTHER" id="PTHR34981">
    <property type="entry name" value="CELL DIVISION PROTEIN ZAPA"/>
    <property type="match status" value="1"/>
</dbReference>
<dbReference type="Pfam" id="PF05164">
    <property type="entry name" value="ZapA"/>
    <property type="match status" value="1"/>
</dbReference>
<evidence type="ECO:0000256" key="10">
    <source>
        <dbReference type="ARBA" id="ARBA00026068"/>
    </source>
</evidence>
<dbReference type="Gene3D" id="1.20.5.50">
    <property type="match status" value="1"/>
</dbReference>
<sequence>MNDEAQPVVLHILGKEYRVACPPDEEEALLTAARYLNKKMEEIKASGKIIGVERVAVMTALNITHELLKEQSRKEEERELSKRIETLRHKVEAALEECRQVDP</sequence>
<reference evidence="12 13" key="1">
    <citation type="submission" date="2019-03" db="EMBL/GenBank/DDBJ databases">
        <title>The genome sequence of Nitrosococcus wardiae strain D1FHST reveals the archetypal metabolic capacity of ammonia-oxidizing Gammaproteobacteria.</title>
        <authorList>
            <person name="Wang L."/>
            <person name="Lim C.K."/>
            <person name="Hanson T.E."/>
            <person name="Dang H."/>
            <person name="Klotz M.G."/>
        </authorList>
    </citation>
    <scope>NUCLEOTIDE SEQUENCE [LARGE SCALE GENOMIC DNA]</scope>
    <source>
        <strain evidence="12 13">D1FHS</strain>
    </source>
</reference>
<dbReference type="KEGG" id="nwr:E3U44_02995"/>
<evidence type="ECO:0000256" key="9">
    <source>
        <dbReference type="ARBA" id="ARBA00024910"/>
    </source>
</evidence>
<evidence type="ECO:0000313" key="12">
    <source>
        <dbReference type="EMBL" id="QBQ53585.1"/>
    </source>
</evidence>
<accession>A0A4V1AVL8</accession>
<evidence type="ECO:0000256" key="1">
    <source>
        <dbReference type="ARBA" id="ARBA00004496"/>
    </source>
</evidence>
<dbReference type="Proteomes" id="UP000294325">
    <property type="component" value="Chromosome"/>
</dbReference>
<keyword evidence="7" id="KW-0717">Septation</keyword>
<keyword evidence="13" id="KW-1185">Reference proteome</keyword>
<dbReference type="InterPro" id="IPR007838">
    <property type="entry name" value="Cell_div_ZapA-like"/>
</dbReference>
<keyword evidence="4" id="KW-0963">Cytoplasm</keyword>
<dbReference type="Gene3D" id="3.30.160.880">
    <property type="entry name" value="Cell division protein ZapA protomer, N-terminal domain"/>
    <property type="match status" value="1"/>
</dbReference>
<dbReference type="GO" id="GO:0043093">
    <property type="term" value="P:FtsZ-dependent cytokinesis"/>
    <property type="evidence" value="ECO:0007669"/>
    <property type="project" value="TreeGrafter"/>
</dbReference>
<dbReference type="GO" id="GO:0000917">
    <property type="term" value="P:division septum assembly"/>
    <property type="evidence" value="ECO:0007669"/>
    <property type="project" value="UniProtKB-KW"/>
</dbReference>
<evidence type="ECO:0000313" key="13">
    <source>
        <dbReference type="Proteomes" id="UP000294325"/>
    </source>
</evidence>
<keyword evidence="6" id="KW-0175">Coiled coil</keyword>
<dbReference type="PANTHER" id="PTHR34981:SF1">
    <property type="entry name" value="CELL DIVISION PROTEIN ZAPA"/>
    <property type="match status" value="1"/>
</dbReference>
<comment type="similarity">
    <text evidence="2">Belongs to the ZapA family. Type 1 subfamily.</text>
</comment>
<evidence type="ECO:0000256" key="3">
    <source>
        <dbReference type="ARBA" id="ARBA00015195"/>
    </source>
</evidence>
<name>A0A4V1AVL8_9GAMM</name>
<dbReference type="GO" id="GO:0030428">
    <property type="term" value="C:cell septum"/>
    <property type="evidence" value="ECO:0007669"/>
    <property type="project" value="TreeGrafter"/>
</dbReference>
<dbReference type="GO" id="GO:0000921">
    <property type="term" value="P:septin ring assembly"/>
    <property type="evidence" value="ECO:0007669"/>
    <property type="project" value="TreeGrafter"/>
</dbReference>
<evidence type="ECO:0000256" key="4">
    <source>
        <dbReference type="ARBA" id="ARBA00022490"/>
    </source>
</evidence>
<keyword evidence="5 12" id="KW-0132">Cell division</keyword>
<comment type="subcellular location">
    <subcellularLocation>
        <location evidence="1">Cytoplasm</location>
    </subcellularLocation>
</comment>
<dbReference type="InterPro" id="IPR042233">
    <property type="entry name" value="Cell_div_ZapA_N"/>
</dbReference>
<dbReference type="SUPFAM" id="SSF102829">
    <property type="entry name" value="Cell division protein ZapA-like"/>
    <property type="match status" value="1"/>
</dbReference>
<dbReference type="InterPro" id="IPR036192">
    <property type="entry name" value="Cell_div_ZapA-like_sf"/>
</dbReference>
<proteinExistence type="inferred from homology"/>
<keyword evidence="8" id="KW-0131">Cell cycle</keyword>
<protein>
    <recommendedName>
        <fullName evidence="3">Cell division protein ZapA</fullName>
    </recommendedName>
    <alternativeName>
        <fullName evidence="11">Z ring-associated protein ZapA</fullName>
    </alternativeName>
</protein>
<dbReference type="EMBL" id="CP038033">
    <property type="protein sequence ID" value="QBQ53585.1"/>
    <property type="molecule type" value="Genomic_DNA"/>
</dbReference>
<gene>
    <name evidence="12" type="ORF">E3U44_02995</name>
</gene>
<organism evidence="12 13">
    <name type="scientific">Nitrosococcus wardiae</name>
    <dbReference type="NCBI Taxonomy" id="1814290"/>
    <lineage>
        <taxon>Bacteria</taxon>
        <taxon>Pseudomonadati</taxon>
        <taxon>Pseudomonadota</taxon>
        <taxon>Gammaproteobacteria</taxon>
        <taxon>Chromatiales</taxon>
        <taxon>Chromatiaceae</taxon>
        <taxon>Nitrosococcus</taxon>
    </lineage>
</organism>